<evidence type="ECO:0000313" key="4">
    <source>
        <dbReference type="Proteomes" id="UP001231941"/>
    </source>
</evidence>
<evidence type="ECO:0000313" key="3">
    <source>
        <dbReference type="EMBL" id="MDP5273601.1"/>
    </source>
</evidence>
<comment type="caution">
    <text evidence="3">The sequence shown here is derived from an EMBL/GenBank/DDBJ whole genome shotgun (WGS) entry which is preliminary data.</text>
</comment>
<dbReference type="Proteomes" id="UP001231941">
    <property type="component" value="Unassembled WGS sequence"/>
</dbReference>
<proteinExistence type="inferred from homology"/>
<dbReference type="Pfam" id="PF03780">
    <property type="entry name" value="Asp23"/>
    <property type="match status" value="1"/>
</dbReference>
<accession>A0ABT9IW75</accession>
<evidence type="ECO:0000256" key="2">
    <source>
        <dbReference type="SAM" id="MobiDB-lite"/>
    </source>
</evidence>
<evidence type="ECO:0000256" key="1">
    <source>
        <dbReference type="ARBA" id="ARBA00005721"/>
    </source>
</evidence>
<name>A0ABT9IW75_9BACL</name>
<reference evidence="3 4" key="1">
    <citation type="submission" date="2023-08" db="EMBL/GenBank/DDBJ databases">
        <authorList>
            <person name="Park J.-S."/>
        </authorList>
    </citation>
    <scope>NUCLEOTIDE SEQUENCE [LARGE SCALE GENOMIC DNA]</scope>
    <source>
        <strain evidence="3 4">2205SS18-9</strain>
    </source>
</reference>
<dbReference type="RefSeq" id="WP_305990913.1">
    <property type="nucleotide sequence ID" value="NZ_JAVAMP010000002.1"/>
</dbReference>
<dbReference type="InterPro" id="IPR005531">
    <property type="entry name" value="Asp23"/>
</dbReference>
<dbReference type="PANTHER" id="PTHR34297">
    <property type="entry name" value="HYPOTHETICAL CYTOSOLIC PROTEIN-RELATED"/>
    <property type="match status" value="1"/>
</dbReference>
<keyword evidence="4" id="KW-1185">Reference proteome</keyword>
<organism evidence="3 4">
    <name type="scientific">Chengkuizengella axinellae</name>
    <dbReference type="NCBI Taxonomy" id="3064388"/>
    <lineage>
        <taxon>Bacteria</taxon>
        <taxon>Bacillati</taxon>
        <taxon>Bacillota</taxon>
        <taxon>Bacilli</taxon>
        <taxon>Bacillales</taxon>
        <taxon>Paenibacillaceae</taxon>
        <taxon>Chengkuizengella</taxon>
    </lineage>
</organism>
<dbReference type="EMBL" id="JAVAMP010000002">
    <property type="protein sequence ID" value="MDP5273601.1"/>
    <property type="molecule type" value="Genomic_DNA"/>
</dbReference>
<protein>
    <submittedName>
        <fullName evidence="3">Asp23/Gls24 family envelope stress response protein</fullName>
    </submittedName>
</protein>
<feature type="region of interest" description="Disordered" evidence="2">
    <location>
        <begin position="119"/>
        <end position="139"/>
    </location>
</feature>
<comment type="similarity">
    <text evidence="1">Belongs to the asp23 family.</text>
</comment>
<gene>
    <name evidence="3" type="ORF">Q5Y73_05765</name>
</gene>
<sequence>MNTVALDYEKTDMGHIQIAPEVVEVIAGLATVEIEGVAGMSGGFAGGIAELLGRKNLSKGVKVEVGEKEAAVDVSIIVEYGYRIPDVSQQIQQNVKNAIESMTGLQVVEVNVHIHDVHITPPEDKSKPEIEEIKTQRVK</sequence>